<reference evidence="10" key="1">
    <citation type="journal article" date="2014" name="PLoS ONE">
        <title>Transcriptome-Based Identification of ABC Transporters in the Western Tarnished Plant Bug Lygus hesperus.</title>
        <authorList>
            <person name="Hull J.J."/>
            <person name="Chaney K."/>
            <person name="Geib S.M."/>
            <person name="Fabrick J.A."/>
            <person name="Brent C.S."/>
            <person name="Walsh D."/>
            <person name="Lavine L.C."/>
        </authorList>
    </citation>
    <scope>NUCLEOTIDE SEQUENCE</scope>
</reference>
<keyword evidence="5" id="KW-0663">Pyridoxal phosphate</keyword>
<dbReference type="InterPro" id="IPR015422">
    <property type="entry name" value="PyrdxlP-dep_Trfase_small"/>
</dbReference>
<dbReference type="AlphaFoldDB" id="A0A0A9W3A1"/>
<comment type="pathway">
    <text evidence="6">Amino-acid degradation; L-alanine degradation via transaminase pathway; pyruvate from L-alanine: step 1/1.</text>
</comment>
<evidence type="ECO:0000313" key="10">
    <source>
        <dbReference type="EMBL" id="JAG02289.1"/>
    </source>
</evidence>
<evidence type="ECO:0000256" key="2">
    <source>
        <dbReference type="ARBA" id="ARBA00011738"/>
    </source>
</evidence>
<keyword evidence="4 10" id="KW-0808">Transferase</keyword>
<dbReference type="InterPro" id="IPR045088">
    <property type="entry name" value="ALAT1/2-like"/>
</dbReference>
<evidence type="ECO:0000313" key="11">
    <source>
        <dbReference type="EMBL" id="JAQ05966.1"/>
    </source>
</evidence>
<proteinExistence type="predicted"/>
<organism evidence="10">
    <name type="scientific">Lygus hesperus</name>
    <name type="common">Western plant bug</name>
    <dbReference type="NCBI Taxonomy" id="30085"/>
    <lineage>
        <taxon>Eukaryota</taxon>
        <taxon>Metazoa</taxon>
        <taxon>Ecdysozoa</taxon>
        <taxon>Arthropoda</taxon>
        <taxon>Hexapoda</taxon>
        <taxon>Insecta</taxon>
        <taxon>Pterygota</taxon>
        <taxon>Neoptera</taxon>
        <taxon>Paraneoptera</taxon>
        <taxon>Hemiptera</taxon>
        <taxon>Heteroptera</taxon>
        <taxon>Panheteroptera</taxon>
        <taxon>Cimicomorpha</taxon>
        <taxon>Miridae</taxon>
        <taxon>Mirini</taxon>
        <taxon>Lygus</taxon>
    </lineage>
</organism>
<dbReference type="InterPro" id="IPR004839">
    <property type="entry name" value="Aminotransferase_I/II_large"/>
</dbReference>
<gene>
    <name evidence="10" type="primary">gpt2</name>
    <name evidence="10" type="ORF">CM83_14076</name>
    <name evidence="11" type="ORF">g.95114</name>
</gene>
<evidence type="ECO:0000256" key="1">
    <source>
        <dbReference type="ARBA" id="ARBA00001933"/>
    </source>
</evidence>
<accession>A0A0A9W3A1</accession>
<keyword evidence="3 10" id="KW-0032">Aminotransferase</keyword>
<evidence type="ECO:0000256" key="7">
    <source>
        <dbReference type="ARBA" id="ARBA00026106"/>
    </source>
</evidence>
<dbReference type="GO" id="GO:0004021">
    <property type="term" value="F:L-alanine:2-oxoglutarate aminotransferase activity"/>
    <property type="evidence" value="ECO:0007669"/>
    <property type="project" value="UniProtKB-EC"/>
</dbReference>
<reference evidence="11" key="3">
    <citation type="journal article" date="2016" name="Gigascience">
        <title>De novo construction of an expanded transcriptome assembly for the western tarnished plant bug, Lygus hesperus.</title>
        <authorList>
            <person name="Tassone E.E."/>
            <person name="Geib S.M."/>
            <person name="Hall B."/>
            <person name="Fabrick J.A."/>
            <person name="Brent C.S."/>
            <person name="Hull J.J."/>
        </authorList>
    </citation>
    <scope>NUCLEOTIDE SEQUENCE</scope>
</reference>
<name>A0A0A9W3A1_LYGHE</name>
<dbReference type="Gene3D" id="3.90.1150.10">
    <property type="entry name" value="Aspartate Aminotransferase, domain 1"/>
    <property type="match status" value="1"/>
</dbReference>
<evidence type="ECO:0000259" key="9">
    <source>
        <dbReference type="Pfam" id="PF00155"/>
    </source>
</evidence>
<reference evidence="10" key="2">
    <citation type="submission" date="2014-07" db="EMBL/GenBank/DDBJ databases">
        <authorList>
            <person name="Hull J."/>
        </authorList>
    </citation>
    <scope>NUCLEOTIDE SEQUENCE</scope>
</reference>
<dbReference type="GO" id="GO:0030170">
    <property type="term" value="F:pyridoxal phosphate binding"/>
    <property type="evidence" value="ECO:0007669"/>
    <property type="project" value="InterPro"/>
</dbReference>
<dbReference type="SUPFAM" id="SSF53383">
    <property type="entry name" value="PLP-dependent transferases"/>
    <property type="match status" value="1"/>
</dbReference>
<evidence type="ECO:0000256" key="8">
    <source>
        <dbReference type="ARBA" id="ARBA00047412"/>
    </source>
</evidence>
<dbReference type="EC" id="2.6.1.2" evidence="7"/>
<dbReference type="EMBL" id="GDHC01012663">
    <property type="protein sequence ID" value="JAQ05966.1"/>
    <property type="molecule type" value="Transcribed_RNA"/>
</dbReference>
<evidence type="ECO:0000256" key="5">
    <source>
        <dbReference type="ARBA" id="ARBA00022898"/>
    </source>
</evidence>
<dbReference type="EMBL" id="GBHO01041315">
    <property type="protein sequence ID" value="JAG02289.1"/>
    <property type="molecule type" value="Transcribed_RNA"/>
</dbReference>
<dbReference type="PANTHER" id="PTHR11751:SF29">
    <property type="entry name" value="ALANINE TRANSAMINASE"/>
    <property type="match status" value="1"/>
</dbReference>
<evidence type="ECO:0000256" key="3">
    <source>
        <dbReference type="ARBA" id="ARBA00022576"/>
    </source>
</evidence>
<protein>
    <recommendedName>
        <fullName evidence="7">alanine transaminase</fullName>
        <ecNumber evidence="7">2.6.1.2</ecNumber>
    </recommendedName>
</protein>
<evidence type="ECO:0000256" key="6">
    <source>
        <dbReference type="ARBA" id="ARBA00025708"/>
    </source>
</evidence>
<dbReference type="PANTHER" id="PTHR11751">
    <property type="entry name" value="ALANINE AMINOTRANSFERASE"/>
    <property type="match status" value="1"/>
</dbReference>
<dbReference type="FunFam" id="3.90.1150.10:FF:000140">
    <property type="entry name" value="alanine aminotransferase 1"/>
    <property type="match status" value="1"/>
</dbReference>
<comment type="cofactor">
    <cofactor evidence="1">
        <name>pyridoxal 5'-phosphate</name>
        <dbReference type="ChEBI" id="CHEBI:597326"/>
    </cofactor>
</comment>
<feature type="domain" description="Aminotransferase class I/classII large" evidence="9">
    <location>
        <begin position="22"/>
        <end position="134"/>
    </location>
</feature>
<comment type="subunit">
    <text evidence="2">Homodimer.</text>
</comment>
<dbReference type="InterPro" id="IPR015424">
    <property type="entry name" value="PyrdxlP-dep_Trfase"/>
</dbReference>
<dbReference type="Pfam" id="PF00155">
    <property type="entry name" value="Aminotran_1_2"/>
    <property type="match status" value="1"/>
</dbReference>
<sequence length="146" mass="16674">MVSLMCSPPKKGDASYDSYWAEYNGIKNTLTQRAALLARELNTMQGIKCQPVQGAMYAFPLIKLPDKYHKHNIECNKKENRELALDARWALELLERSGIVVVPGSGFGQEANTLHFRTTILPPTDQMQRMITAIRDFQKYLYDTYA</sequence>
<evidence type="ECO:0000256" key="4">
    <source>
        <dbReference type="ARBA" id="ARBA00022679"/>
    </source>
</evidence>
<comment type="catalytic activity">
    <reaction evidence="8">
        <text>L-alanine + 2-oxoglutarate = pyruvate + L-glutamate</text>
        <dbReference type="Rhea" id="RHEA:19453"/>
        <dbReference type="ChEBI" id="CHEBI:15361"/>
        <dbReference type="ChEBI" id="CHEBI:16810"/>
        <dbReference type="ChEBI" id="CHEBI:29985"/>
        <dbReference type="ChEBI" id="CHEBI:57972"/>
        <dbReference type="EC" id="2.6.1.2"/>
    </reaction>
</comment>